<dbReference type="Proteomes" id="UP000001424">
    <property type="component" value="Chromosome"/>
</dbReference>
<dbReference type="AlphaFoldDB" id="Q7NVE0"/>
<name>Q7NVE0_CHRVO</name>
<reference evidence="2 3" key="1">
    <citation type="journal article" date="2003" name="Proc. Natl. Acad. Sci. U.S.A.">
        <title>The complete genome sequence of Chromobacterium violaceum reveals remarkable and exploitable bacterial adaptability.</title>
        <authorList>
            <person name="Vasconcelos A.T.R."/>
            <person name="de Almeida D.F."/>
            <person name="Almeida F.C."/>
            <person name="de Almeida L.G.P."/>
            <person name="de Almeida R."/>
            <person name="Goncalves J.A.A."/>
            <person name="Andrade E.M."/>
            <person name="Antonio R.V."/>
            <person name="Araripe J."/>
            <person name="de Araujo M.F.F."/>
            <person name="Filho S.A."/>
            <person name="Azevedo V."/>
            <person name="Batista A.J."/>
            <person name="Bataus L.A.M."/>
            <person name="Batista J.S."/>
            <person name="Belo A."/>
            <person name="vander Berg C."/>
            <person name="Blamey J."/>
            <person name="Bogo M."/>
            <person name="Bonato S."/>
            <person name="Bordignon J."/>
            <person name="Brito C.A."/>
            <person name="Brocchi M."/>
            <person name="Burity H.A."/>
            <person name="Camargo A.A."/>
            <person name="Cardoso D.D.P."/>
            <person name="Carneiro N.P."/>
            <person name="Carraro D.M."/>
            <person name="Carvalho C.M.B."/>
            <person name="Cascardo J.C.M."/>
            <person name="Cavada B.S."/>
            <person name="Chueire L.M.O."/>
            <person name="Pasa T.B.C."/>
            <person name="Duran N."/>
            <person name="Fagundes N."/>
            <person name="Falcao C.L."/>
            <person name="Fantinatti F."/>
            <person name="Farias I.P."/>
            <person name="Felipe M.S.S."/>
            <person name="Ferrari L.P."/>
            <person name="Ferro J.A."/>
            <person name="Ferro M.I.T."/>
            <person name="Franco G.R."/>
            <person name="Freitas N.S.A."/>
            <person name="Furlan L.R."/>
            <person name="Gazzinelli R.T."/>
            <person name="Gomes E.A."/>
            <person name="Goncalves P.R."/>
            <person name="Grangeiro T.B."/>
            <person name="Grattapaglia D."/>
            <person name="Grisard E.C."/>
            <person name="Guimaraes C.T."/>
            <person name="Hanna E.S."/>
            <person name="Hungria M."/>
            <person name="Jardim S.N."/>
            <person name="Laurino J."/>
            <person name="Leoi L.C.T."/>
            <person name="Fassarella L."/>
            <person name="Lima A."/>
            <person name="Loureiro M.F."/>
            <person name="Lyra M.C.P."/>
            <person name="Macedo M."/>
            <person name="Madeira H.M.F."/>
            <person name="Manfio G.P."/>
            <person name="Maranhao A.Q."/>
            <person name="Martins W.S."/>
            <person name="di Mauro S.M.Z."/>
            <person name="de Medeiros S.R.B."/>
            <person name="Meissner R.D.V."/>
            <person name="Menck C.F.M."/>
            <person name="Moreira M.A.M."/>
            <person name="Nascimento F.F."/>
            <person name="Nicolas M.F."/>
            <person name="Oliveira J.G."/>
            <person name="Oliveira S.C."/>
            <person name="Paixao R.F.C."/>
            <person name="Parente J.A."/>
            <person name="Pedrosa F.O."/>
            <person name="Pena S.J.D."/>
            <person name="Perreira J.O."/>
            <person name="Perreira M."/>
            <person name="Pinto L.S.R.C."/>
            <person name="Pinto L.S."/>
            <person name="Porto J.I.R."/>
            <person name="Potrich D.P."/>
            <person name="Neto C.E.R."/>
            <person name="Reis A.M.M."/>
            <person name="Rigo L.U."/>
            <person name="Rondinelli E."/>
            <person name="dos Santos E.B.P."/>
            <person name="Santos F.R."/>
            <person name="Schneider M.P.C."/>
            <person name="Seuanez H.N."/>
            <person name="Silva A.M.R."/>
            <person name="da Silva A.L.C."/>
            <person name="Silva D.W."/>
            <person name="Silva R."/>
            <person name="Simoes I.C."/>
            <person name="Simon D."/>
            <person name="Soares C.M.A."/>
            <person name="Soares R.B.A."/>
            <person name="Souza E.M."/>
            <person name="Souza K.R.L."/>
            <person name="Souza R.C."/>
            <person name="Steffens M.B.R."/>
            <person name="Steindel M."/>
            <person name="Teixeira S.R."/>
            <person name="Urmenyi T."/>
            <person name="Vettore A."/>
            <person name="Wassem R."/>
            <person name="Zaha A."/>
            <person name="Simpson A.J.G."/>
        </authorList>
    </citation>
    <scope>NUCLEOTIDE SEQUENCE [LARGE SCALE GENOMIC DNA]</scope>
    <source>
        <strain evidence="3">ATCC 12472 / DSM 30191 / JCM 1249 / NBRC 12614 / NCIMB 9131 / NCTC 9757</strain>
    </source>
</reference>
<keyword evidence="3" id="KW-1185">Reference proteome</keyword>
<sequence length="474" mass="51898">MEWKMSLFQRGGSRKLACLGWPIALLLGSGSGAFAHAGGDQALKDERPHLLRTAQDLSHGAFINKQARTEAAFDKNALMDAFQKRIPVHLDFFTPGASDHNLVSIYMSKDGVLFTREASPVFKGLNSHKAPVYGLLWVSDKEKAIFYVPSSQMSTGQNLDYALKLQATEEAAHHEAYPVFQLDTAGGEDIPQGALADKVISQASVPIRNPYAESADVVARLNKRLNHAVHDCGLDERGDKKPAWLCSGLIMRSTSHLSPWASASVAAHYFVRADTRTRHLMSGAGRGLILKPTADLGENWLKCIYPRDANSAWGEGGNYHRDHANFLCSDAATQMSQADLSSCSRVLGIRAGASAAQWTAAFLAKYPYRRNGEEALRQCSLSVHDASQFEAAIQVSATNLKASDDPWNELIVKPWQAADIPEIEAFFWSANSEGLFYDDDFLKAKEMAKKYVSPDGKPVPVVKVNLHANVVSLP</sequence>
<dbReference type="eggNOG" id="ENOG5030C4D">
    <property type="taxonomic scope" value="Bacteria"/>
</dbReference>
<protein>
    <submittedName>
        <fullName evidence="2">Uncharacterized protein</fullName>
    </submittedName>
</protein>
<proteinExistence type="predicted"/>
<feature type="signal peptide" evidence="1">
    <location>
        <begin position="1"/>
        <end position="37"/>
    </location>
</feature>
<dbReference type="STRING" id="243365.CV_2403"/>
<evidence type="ECO:0000313" key="3">
    <source>
        <dbReference type="Proteomes" id="UP000001424"/>
    </source>
</evidence>
<organism evidence="2 3">
    <name type="scientific">Chromobacterium violaceum (strain ATCC 12472 / DSM 30191 / JCM 1249 / CCUG 213 / NBRC 12614 / NCIMB 9131 / NCTC 9757 / MK)</name>
    <dbReference type="NCBI Taxonomy" id="243365"/>
    <lineage>
        <taxon>Bacteria</taxon>
        <taxon>Pseudomonadati</taxon>
        <taxon>Pseudomonadota</taxon>
        <taxon>Betaproteobacteria</taxon>
        <taxon>Neisseriales</taxon>
        <taxon>Chromobacteriaceae</taxon>
        <taxon>Chromobacterium</taxon>
    </lineage>
</organism>
<evidence type="ECO:0000313" key="2">
    <source>
        <dbReference type="EMBL" id="AAQ60075.1"/>
    </source>
</evidence>
<evidence type="ECO:0000256" key="1">
    <source>
        <dbReference type="SAM" id="SignalP"/>
    </source>
</evidence>
<keyword evidence="1" id="KW-0732">Signal</keyword>
<feature type="chain" id="PRO_5004289231" evidence="1">
    <location>
        <begin position="38"/>
        <end position="474"/>
    </location>
</feature>
<dbReference type="KEGG" id="cvi:CV_2403"/>
<gene>
    <name evidence="2" type="ordered locus">CV_2403</name>
</gene>
<dbReference type="EMBL" id="AE016825">
    <property type="protein sequence ID" value="AAQ60075.1"/>
    <property type="molecule type" value="Genomic_DNA"/>
</dbReference>
<dbReference type="HOGENOM" id="CLU_575827_0_0_4"/>
<accession>Q7NVE0</accession>